<dbReference type="NCBIfam" id="TIGR01726">
    <property type="entry name" value="HEQRo_perm_3TM"/>
    <property type="match status" value="1"/>
</dbReference>
<comment type="similarity">
    <text evidence="2">Belongs to the binding-protein-dependent transport system permease family. HisMQ subfamily.</text>
</comment>
<evidence type="ECO:0000256" key="5">
    <source>
        <dbReference type="ARBA" id="ARBA00022692"/>
    </source>
</evidence>
<keyword evidence="13" id="KW-1185">Reference proteome</keyword>
<evidence type="ECO:0000256" key="4">
    <source>
        <dbReference type="ARBA" id="ARBA00022475"/>
    </source>
</evidence>
<protein>
    <submittedName>
        <fullName evidence="12">Polar amino acid transport system permease protein</fullName>
    </submittedName>
</protein>
<feature type="transmembrane region" description="Helical" evidence="9">
    <location>
        <begin position="61"/>
        <end position="83"/>
    </location>
</feature>
<dbReference type="PANTHER" id="PTHR30614">
    <property type="entry name" value="MEMBRANE COMPONENT OF AMINO ACID ABC TRANSPORTER"/>
    <property type="match status" value="1"/>
</dbReference>
<feature type="compositionally biased region" description="Polar residues" evidence="10">
    <location>
        <begin position="298"/>
        <end position="307"/>
    </location>
</feature>
<dbReference type="PANTHER" id="PTHR30614:SF0">
    <property type="entry name" value="L-CYSTINE TRANSPORT SYSTEM PERMEASE PROTEIN TCYL"/>
    <property type="match status" value="1"/>
</dbReference>
<evidence type="ECO:0000313" key="13">
    <source>
        <dbReference type="Proteomes" id="UP001620514"/>
    </source>
</evidence>
<feature type="domain" description="ABC transmembrane type-1" evidence="11">
    <location>
        <begin position="59"/>
        <end position="265"/>
    </location>
</feature>
<evidence type="ECO:0000256" key="3">
    <source>
        <dbReference type="ARBA" id="ARBA00022448"/>
    </source>
</evidence>
<keyword evidence="7 9" id="KW-1133">Transmembrane helix</keyword>
<dbReference type="Proteomes" id="UP001620514">
    <property type="component" value="Unassembled WGS sequence"/>
</dbReference>
<keyword evidence="8 9" id="KW-0472">Membrane</keyword>
<organism evidence="12 13">
    <name type="scientific">Caballeronia udeis</name>
    <dbReference type="NCBI Taxonomy" id="1232866"/>
    <lineage>
        <taxon>Bacteria</taxon>
        <taxon>Pseudomonadati</taxon>
        <taxon>Pseudomonadota</taxon>
        <taxon>Betaproteobacteria</taxon>
        <taxon>Burkholderiales</taxon>
        <taxon>Burkholderiaceae</taxon>
        <taxon>Caballeronia</taxon>
    </lineage>
</organism>
<dbReference type="InterPro" id="IPR010065">
    <property type="entry name" value="AA_ABC_transptr_permease_3TM"/>
</dbReference>
<feature type="transmembrane region" description="Helical" evidence="9">
    <location>
        <begin position="111"/>
        <end position="136"/>
    </location>
</feature>
<sequence>MSTKPKFEIVRRRNPGRWVSSVFLLLITLALIDQVRQNKIFHFKTVAEYIVDPRILTGVGITLYITFAAMIIGLVLGAVVALMRLSTNPVMRITSSGFIWVFRGTPTLVQLIFWFNIAIIFPTITLGIPGFAPIFSLPTNRVMTGLLAALLGLGLNEGAYMAEIVRAGILSVDTGQREAAKALGLTPRLTLMRVILPQALRVIIPPAGNQFISLLKASSLVSVIAAGDLLTETTRIYNDNFRILELLVVASLWYLVLTTLANIAQHFLEKRVSRGFAGVRPQRQRSTATQGALAASRGQLSTSPKEI</sequence>
<proteinExistence type="inferred from homology"/>
<dbReference type="CDD" id="cd06261">
    <property type="entry name" value="TM_PBP2"/>
    <property type="match status" value="1"/>
</dbReference>
<keyword evidence="5 9" id="KW-0812">Transmembrane</keyword>
<dbReference type="PROSITE" id="PS50928">
    <property type="entry name" value="ABC_TM1"/>
    <property type="match status" value="1"/>
</dbReference>
<evidence type="ECO:0000256" key="2">
    <source>
        <dbReference type="ARBA" id="ARBA00010072"/>
    </source>
</evidence>
<dbReference type="RefSeq" id="WP_404609231.1">
    <property type="nucleotide sequence ID" value="NZ_JBIYDN010000013.1"/>
</dbReference>
<dbReference type="Gene3D" id="1.10.3720.10">
    <property type="entry name" value="MetI-like"/>
    <property type="match status" value="1"/>
</dbReference>
<keyword evidence="3 9" id="KW-0813">Transport</keyword>
<reference evidence="12 13" key="1">
    <citation type="submission" date="2024-11" db="EMBL/GenBank/DDBJ databases">
        <title>Using genomics to understand microbial adaptation to soil warming.</title>
        <authorList>
            <person name="Deangelis K.M. PhD."/>
        </authorList>
    </citation>
    <scope>NUCLEOTIDE SEQUENCE [LARGE SCALE GENOMIC DNA]</scope>
    <source>
        <strain evidence="12 13">GAS97</strain>
    </source>
</reference>
<dbReference type="InterPro" id="IPR035906">
    <property type="entry name" value="MetI-like_sf"/>
</dbReference>
<feature type="transmembrane region" description="Helical" evidence="9">
    <location>
        <begin position="142"/>
        <end position="162"/>
    </location>
</feature>
<comment type="subcellular location">
    <subcellularLocation>
        <location evidence="1">Cell inner membrane</location>
        <topology evidence="1">Multi-pass membrane protein</topology>
    </subcellularLocation>
    <subcellularLocation>
        <location evidence="9">Cell membrane</location>
        <topology evidence="9">Multi-pass membrane protein</topology>
    </subcellularLocation>
</comment>
<dbReference type="SUPFAM" id="SSF161098">
    <property type="entry name" value="MetI-like"/>
    <property type="match status" value="1"/>
</dbReference>
<evidence type="ECO:0000256" key="9">
    <source>
        <dbReference type="RuleBase" id="RU363032"/>
    </source>
</evidence>
<keyword evidence="4" id="KW-1003">Cell membrane</keyword>
<evidence type="ECO:0000256" key="7">
    <source>
        <dbReference type="ARBA" id="ARBA00022989"/>
    </source>
</evidence>
<dbReference type="Pfam" id="PF00528">
    <property type="entry name" value="BPD_transp_1"/>
    <property type="match status" value="1"/>
</dbReference>
<evidence type="ECO:0000313" key="12">
    <source>
        <dbReference type="EMBL" id="MFK4444205.1"/>
    </source>
</evidence>
<feature type="transmembrane region" description="Helical" evidence="9">
    <location>
        <begin position="243"/>
        <end position="264"/>
    </location>
</feature>
<evidence type="ECO:0000256" key="10">
    <source>
        <dbReference type="SAM" id="MobiDB-lite"/>
    </source>
</evidence>
<evidence type="ECO:0000256" key="6">
    <source>
        <dbReference type="ARBA" id="ARBA00022970"/>
    </source>
</evidence>
<comment type="caution">
    <text evidence="12">The sequence shown here is derived from an EMBL/GenBank/DDBJ whole genome shotgun (WGS) entry which is preliminary data.</text>
</comment>
<evidence type="ECO:0000259" key="11">
    <source>
        <dbReference type="PROSITE" id="PS50928"/>
    </source>
</evidence>
<evidence type="ECO:0000256" key="8">
    <source>
        <dbReference type="ARBA" id="ARBA00023136"/>
    </source>
</evidence>
<name>A0ABW8MND7_9BURK</name>
<gene>
    <name evidence="12" type="ORF">ABH943_004227</name>
</gene>
<evidence type="ECO:0000256" key="1">
    <source>
        <dbReference type="ARBA" id="ARBA00004429"/>
    </source>
</evidence>
<dbReference type="InterPro" id="IPR043429">
    <property type="entry name" value="ArtM/GltK/GlnP/TcyL/YhdX-like"/>
</dbReference>
<keyword evidence="6" id="KW-0029">Amino-acid transport</keyword>
<dbReference type="EMBL" id="JBIYDN010000013">
    <property type="protein sequence ID" value="MFK4444205.1"/>
    <property type="molecule type" value="Genomic_DNA"/>
</dbReference>
<accession>A0ABW8MND7</accession>
<feature type="region of interest" description="Disordered" evidence="10">
    <location>
        <begin position="279"/>
        <end position="307"/>
    </location>
</feature>
<dbReference type="InterPro" id="IPR000515">
    <property type="entry name" value="MetI-like"/>
</dbReference>